<keyword evidence="1" id="KW-0472">Membrane</keyword>
<dbReference type="Proteomes" id="UP000243494">
    <property type="component" value="Unassembled WGS sequence"/>
</dbReference>
<protein>
    <submittedName>
        <fullName evidence="2">DUF4230 domain-containing protein</fullName>
    </submittedName>
</protein>
<accession>A0A371IUC8</accession>
<sequence>MKPIKYYMRNIISKGGNDLLQKRKKFNKVTVLLPIILLVITATYISIKLKSEKNLYEDNTRVIDTISQVLDLNTVKYNYSNIVTVKKDKSINDFKIPFTEKSFIIKYNGTINGGIKPEDIKVIKNTGTKIYIDVKQCRILDHYIDDKNMYVYDVKNSIFNKVQVQEVLKDLNKYKQDYEKKIVNEGFMDEVKSNTKSSLENLLKNMGYKEVVVSFK</sequence>
<dbReference type="InterPro" id="IPR025324">
    <property type="entry name" value="DUF4230"/>
</dbReference>
<gene>
    <name evidence="2" type="ORF">CHF27_004460</name>
</gene>
<name>A0A371IUC8_9FIRM</name>
<comment type="caution">
    <text evidence="2">The sequence shown here is derived from an EMBL/GenBank/DDBJ whole genome shotgun (WGS) entry which is preliminary data.</text>
</comment>
<organism evidence="2 3">
    <name type="scientific">Romboutsia maritimum</name>
    <dbReference type="NCBI Taxonomy" id="2020948"/>
    <lineage>
        <taxon>Bacteria</taxon>
        <taxon>Bacillati</taxon>
        <taxon>Bacillota</taxon>
        <taxon>Clostridia</taxon>
        <taxon>Peptostreptococcales</taxon>
        <taxon>Peptostreptococcaceae</taxon>
        <taxon>Romboutsia</taxon>
    </lineage>
</organism>
<dbReference type="Pfam" id="PF14014">
    <property type="entry name" value="DUF4230"/>
    <property type="match status" value="1"/>
</dbReference>
<keyword evidence="1" id="KW-1133">Transmembrane helix</keyword>
<dbReference type="AlphaFoldDB" id="A0A371IUC8"/>
<evidence type="ECO:0000313" key="3">
    <source>
        <dbReference type="Proteomes" id="UP000243494"/>
    </source>
</evidence>
<dbReference type="EMBL" id="NOJZ02000005">
    <property type="protein sequence ID" value="RDY24075.1"/>
    <property type="molecule type" value="Genomic_DNA"/>
</dbReference>
<evidence type="ECO:0000256" key="1">
    <source>
        <dbReference type="SAM" id="Phobius"/>
    </source>
</evidence>
<proteinExistence type="predicted"/>
<keyword evidence="1" id="KW-0812">Transmembrane</keyword>
<keyword evidence="3" id="KW-1185">Reference proteome</keyword>
<reference evidence="2 3" key="1">
    <citation type="journal article" date="2017" name="Genome Announc.">
        <title>Draft Genome Sequence of Romboutsia maritimum sp. nov. Strain CCRI-22766(T), Isolated from Coastal Estuarine Mud.</title>
        <authorList>
            <person name="Maheux A.F."/>
            <person name="Boudreau D.K."/>
            <person name="Berube E."/>
            <person name="Boissinot M."/>
            <person name="Raymond F."/>
            <person name="Brodeur S."/>
            <person name="Corbeil J."/>
            <person name="Brightwell G."/>
            <person name="Broda D."/>
            <person name="Omar R.F."/>
            <person name="Bergeron M.G."/>
        </authorList>
    </citation>
    <scope>NUCLEOTIDE SEQUENCE [LARGE SCALE GENOMIC DNA]</scope>
    <source>
        <strain evidence="2 3">CCRI-22766</strain>
    </source>
</reference>
<feature type="transmembrane region" description="Helical" evidence="1">
    <location>
        <begin position="29"/>
        <end position="47"/>
    </location>
</feature>
<evidence type="ECO:0000313" key="2">
    <source>
        <dbReference type="EMBL" id="RDY24075.1"/>
    </source>
</evidence>